<feature type="region of interest" description="Disordered" evidence="1">
    <location>
        <begin position="1"/>
        <end position="269"/>
    </location>
</feature>
<protein>
    <submittedName>
        <fullName evidence="2">Uncharacterized protein</fullName>
    </submittedName>
</protein>
<feature type="compositionally biased region" description="Polar residues" evidence="1">
    <location>
        <begin position="71"/>
        <end position="80"/>
    </location>
</feature>
<evidence type="ECO:0000313" key="2">
    <source>
        <dbReference type="EMBL" id="KAK5622836.1"/>
    </source>
</evidence>
<name>A0AAV9SNF6_9TELE</name>
<organism evidence="2 3">
    <name type="scientific">Crenichthys baileyi</name>
    <name type="common">White River springfish</name>
    <dbReference type="NCBI Taxonomy" id="28760"/>
    <lineage>
        <taxon>Eukaryota</taxon>
        <taxon>Metazoa</taxon>
        <taxon>Chordata</taxon>
        <taxon>Craniata</taxon>
        <taxon>Vertebrata</taxon>
        <taxon>Euteleostomi</taxon>
        <taxon>Actinopterygii</taxon>
        <taxon>Neopterygii</taxon>
        <taxon>Teleostei</taxon>
        <taxon>Neoteleostei</taxon>
        <taxon>Acanthomorphata</taxon>
        <taxon>Ovalentaria</taxon>
        <taxon>Atherinomorphae</taxon>
        <taxon>Cyprinodontiformes</taxon>
        <taxon>Goodeidae</taxon>
        <taxon>Crenichthys</taxon>
    </lineage>
</organism>
<dbReference type="EMBL" id="JAHHUM010000074">
    <property type="protein sequence ID" value="KAK5622836.1"/>
    <property type="molecule type" value="Genomic_DNA"/>
</dbReference>
<feature type="compositionally biased region" description="Pro residues" evidence="1">
    <location>
        <begin position="138"/>
        <end position="147"/>
    </location>
</feature>
<feature type="compositionally biased region" description="Polar residues" evidence="1">
    <location>
        <begin position="118"/>
        <end position="135"/>
    </location>
</feature>
<feature type="compositionally biased region" description="Polar residues" evidence="1">
    <location>
        <begin position="231"/>
        <end position="251"/>
    </location>
</feature>
<accession>A0AAV9SNF6</accession>
<sequence>MRAQDMLRRPTHLTDNHSLAPGQGQKEALEEGHHRMARTAHPANPTPKPWRSHPPAWHTPPHQASWPVPPSKQSHISINTAHHPAKTPSPEPDASPTDGAGEPKSGAKIQGNPRGPKSQPQHQTTPDPNLNPTQIPTRRPPPLPAPDPRWQTAKRASKAPPQRAPPKQKEPAGSVCTPKECGPPQQKKEQTSRPSATKYAPKGAHDQHAQTPPKKRGQPKERPVPDAPDQTPATTRQAGQQNTCHQTNTKAPTKRTRAQKGGPTPKCKL</sequence>
<evidence type="ECO:0000256" key="1">
    <source>
        <dbReference type="SAM" id="MobiDB-lite"/>
    </source>
</evidence>
<gene>
    <name evidence="2" type="ORF">CRENBAI_024142</name>
</gene>
<dbReference type="AlphaFoldDB" id="A0AAV9SNF6"/>
<dbReference type="Proteomes" id="UP001311232">
    <property type="component" value="Unassembled WGS sequence"/>
</dbReference>
<evidence type="ECO:0000313" key="3">
    <source>
        <dbReference type="Proteomes" id="UP001311232"/>
    </source>
</evidence>
<feature type="compositionally biased region" description="Basic and acidic residues" evidence="1">
    <location>
        <begin position="1"/>
        <end position="15"/>
    </location>
</feature>
<reference evidence="2 3" key="1">
    <citation type="submission" date="2021-06" db="EMBL/GenBank/DDBJ databases">
        <authorList>
            <person name="Palmer J.M."/>
        </authorList>
    </citation>
    <scope>NUCLEOTIDE SEQUENCE [LARGE SCALE GENOMIC DNA]</scope>
    <source>
        <strain evidence="2 3">MEX-2019</strain>
        <tissue evidence="2">Muscle</tissue>
    </source>
</reference>
<keyword evidence="3" id="KW-1185">Reference proteome</keyword>
<proteinExistence type="predicted"/>
<comment type="caution">
    <text evidence="2">The sequence shown here is derived from an EMBL/GenBank/DDBJ whole genome shotgun (WGS) entry which is preliminary data.</text>
</comment>